<reference evidence="1" key="1">
    <citation type="submission" date="2018-05" db="EMBL/GenBank/DDBJ databases">
        <title>Draft genome of Mucuna pruriens seed.</title>
        <authorList>
            <person name="Nnadi N.E."/>
            <person name="Vos R."/>
            <person name="Hasami M.H."/>
            <person name="Devisetty U.K."/>
            <person name="Aguiy J.C."/>
        </authorList>
    </citation>
    <scope>NUCLEOTIDE SEQUENCE [LARGE SCALE GENOMIC DNA]</scope>
    <source>
        <strain evidence="1">JCA_2017</strain>
    </source>
</reference>
<gene>
    <name evidence="1" type="ORF">CR513_35092</name>
</gene>
<protein>
    <submittedName>
        <fullName evidence="1">Uncharacterized protein</fullName>
    </submittedName>
</protein>
<organism evidence="1 2">
    <name type="scientific">Mucuna pruriens</name>
    <name type="common">Velvet bean</name>
    <name type="synonym">Dolichos pruriens</name>
    <dbReference type="NCBI Taxonomy" id="157652"/>
    <lineage>
        <taxon>Eukaryota</taxon>
        <taxon>Viridiplantae</taxon>
        <taxon>Streptophyta</taxon>
        <taxon>Embryophyta</taxon>
        <taxon>Tracheophyta</taxon>
        <taxon>Spermatophyta</taxon>
        <taxon>Magnoliopsida</taxon>
        <taxon>eudicotyledons</taxon>
        <taxon>Gunneridae</taxon>
        <taxon>Pentapetalae</taxon>
        <taxon>rosids</taxon>
        <taxon>fabids</taxon>
        <taxon>Fabales</taxon>
        <taxon>Fabaceae</taxon>
        <taxon>Papilionoideae</taxon>
        <taxon>50 kb inversion clade</taxon>
        <taxon>NPAAA clade</taxon>
        <taxon>indigoferoid/millettioid clade</taxon>
        <taxon>Phaseoleae</taxon>
        <taxon>Mucuna</taxon>
    </lineage>
</organism>
<evidence type="ECO:0000313" key="1">
    <source>
        <dbReference type="EMBL" id="RDX83937.1"/>
    </source>
</evidence>
<accession>A0A371G054</accession>
<sequence length="66" mass="7720">MGSKDSISDSVGNIVFNKACHFPVEIEHQVYWAIKKCNMAYDQVDKERKLQLQELEELRLEAYENS</sequence>
<name>A0A371G054_MUCPR</name>
<evidence type="ECO:0000313" key="2">
    <source>
        <dbReference type="Proteomes" id="UP000257109"/>
    </source>
</evidence>
<dbReference type="EMBL" id="QJKJ01007199">
    <property type="protein sequence ID" value="RDX83937.1"/>
    <property type="molecule type" value="Genomic_DNA"/>
</dbReference>
<proteinExistence type="predicted"/>
<keyword evidence="2" id="KW-1185">Reference proteome</keyword>
<dbReference type="OrthoDB" id="1415873at2759"/>
<comment type="caution">
    <text evidence="1">The sequence shown here is derived from an EMBL/GenBank/DDBJ whole genome shotgun (WGS) entry which is preliminary data.</text>
</comment>
<dbReference type="Proteomes" id="UP000257109">
    <property type="component" value="Unassembled WGS sequence"/>
</dbReference>
<feature type="non-terminal residue" evidence="1">
    <location>
        <position position="1"/>
    </location>
</feature>
<dbReference type="AlphaFoldDB" id="A0A371G054"/>